<keyword evidence="3" id="KW-1185">Reference proteome</keyword>
<reference evidence="2" key="1">
    <citation type="submission" date="2017-07" db="EMBL/GenBank/DDBJ databases">
        <title>Taro Niue Genome Assembly and Annotation.</title>
        <authorList>
            <person name="Atibalentja N."/>
            <person name="Keating K."/>
            <person name="Fields C.J."/>
        </authorList>
    </citation>
    <scope>NUCLEOTIDE SEQUENCE</scope>
    <source>
        <strain evidence="2">Niue_2</strain>
        <tissue evidence="2">Leaf</tissue>
    </source>
</reference>
<feature type="compositionally biased region" description="Pro residues" evidence="1">
    <location>
        <begin position="104"/>
        <end position="121"/>
    </location>
</feature>
<organism evidence="2 3">
    <name type="scientific">Colocasia esculenta</name>
    <name type="common">Wild taro</name>
    <name type="synonym">Arum esculentum</name>
    <dbReference type="NCBI Taxonomy" id="4460"/>
    <lineage>
        <taxon>Eukaryota</taxon>
        <taxon>Viridiplantae</taxon>
        <taxon>Streptophyta</taxon>
        <taxon>Embryophyta</taxon>
        <taxon>Tracheophyta</taxon>
        <taxon>Spermatophyta</taxon>
        <taxon>Magnoliopsida</taxon>
        <taxon>Liliopsida</taxon>
        <taxon>Araceae</taxon>
        <taxon>Aroideae</taxon>
        <taxon>Colocasieae</taxon>
        <taxon>Colocasia</taxon>
    </lineage>
</organism>
<feature type="compositionally biased region" description="Low complexity" evidence="1">
    <location>
        <begin position="146"/>
        <end position="175"/>
    </location>
</feature>
<gene>
    <name evidence="2" type="ORF">Taro_021143</name>
</gene>
<evidence type="ECO:0000313" key="3">
    <source>
        <dbReference type="Proteomes" id="UP000652761"/>
    </source>
</evidence>
<evidence type="ECO:0000256" key="1">
    <source>
        <dbReference type="SAM" id="MobiDB-lite"/>
    </source>
</evidence>
<evidence type="ECO:0000313" key="2">
    <source>
        <dbReference type="EMBL" id="MQL88575.1"/>
    </source>
</evidence>
<feature type="region of interest" description="Disordered" evidence="1">
    <location>
        <begin position="93"/>
        <end position="123"/>
    </location>
</feature>
<dbReference type="AlphaFoldDB" id="A0A843UY68"/>
<proteinExistence type="predicted"/>
<dbReference type="EMBL" id="NMUH01001070">
    <property type="protein sequence ID" value="MQL88575.1"/>
    <property type="molecule type" value="Genomic_DNA"/>
</dbReference>
<accession>A0A843UY68</accession>
<dbReference type="Proteomes" id="UP000652761">
    <property type="component" value="Unassembled WGS sequence"/>
</dbReference>
<feature type="region of interest" description="Disordered" evidence="1">
    <location>
        <begin position="1"/>
        <end position="24"/>
    </location>
</feature>
<feature type="region of interest" description="Disordered" evidence="1">
    <location>
        <begin position="146"/>
        <end position="190"/>
    </location>
</feature>
<comment type="caution">
    <text evidence="2">The sequence shown here is derived from an EMBL/GenBank/DDBJ whole genome shotgun (WGS) entry which is preliminary data.</text>
</comment>
<protein>
    <submittedName>
        <fullName evidence="2">Uncharacterized protein</fullName>
    </submittedName>
</protein>
<sequence>MLQLRGSQKSKRSQRFRGNPLPVPLQTSSKKDWLRILQMMIMWSQLLAQESTRAKEIGAVKSELQKMRSELGSLKKLVTDFLDFVRVQLSASAPPAPTQSMPETPAPSSPPPTSFTAPPAPETFKKALPKHISSPTPFAAASSSSLISSSSIPPTTSEAPLASSSLAGPSSVGPSSQPPPTSSFGSLHPPTPPSFITIIPEAASVIPHSVHDIKDEFKEAILHTVLAVSAHIHRTDSQPSSSPTSKKRKTSSALVFPSNQTLFPPLWYSLSVVNRRRTLYAEYLQKCTFATTFVLPYLNLSEHLNIILPTSGLPKAEQAKILSSTESKTEDQWARANKTLNRKFEIARSNIFPPKDHPLTLLEWFVCQHRDSWGPFIQKEIKFIRQFQMYQDYCFVNRLPEVQLGQFRAAIALLRTENPVNTPLQVDFATLKMQEIAYLHKLHFLLMDSKVGPIIFERFARVMAKIFVQQGAPLAFHRFLFREYQSGFIKSSVLTPLLSEAERYVNTDWCKASPEAALLLEQLNSSLHKSNQQTLTLEKFMDLNSLNLVSDPYSTWIERYKIFIALKKDFLAHKLHCPLSIDKFI</sequence>
<name>A0A843UY68_COLES</name>